<dbReference type="EMBL" id="CAJNOB010000046">
    <property type="protein sequence ID" value="CAF0703086.1"/>
    <property type="molecule type" value="Genomic_DNA"/>
</dbReference>
<sequence>MEGACFSTTTTNTRETNRGKALPNSEPQGDPQGQRASSRKIYKKCVILNPDGAKRIYKPAAISFFPLLAPGEDGCGWKAALE</sequence>
<gene>
    <name evidence="2" type="ORF">MPNT_500002</name>
</gene>
<organism evidence="2 3">
    <name type="scientific">Candidatus Methylacidithermus pantelleriae</name>
    <dbReference type="NCBI Taxonomy" id="2744239"/>
    <lineage>
        <taxon>Bacteria</taxon>
        <taxon>Pseudomonadati</taxon>
        <taxon>Verrucomicrobiota</taxon>
        <taxon>Methylacidiphilae</taxon>
        <taxon>Methylacidiphilales</taxon>
        <taxon>Methylacidiphilaceae</taxon>
        <taxon>Candidatus Methylacidithermus</taxon>
    </lineage>
</organism>
<keyword evidence="3" id="KW-1185">Reference proteome</keyword>
<evidence type="ECO:0000313" key="2">
    <source>
        <dbReference type="EMBL" id="CAF0703086.1"/>
    </source>
</evidence>
<protein>
    <submittedName>
        <fullName evidence="2">Uncharacterized protein</fullName>
    </submittedName>
</protein>
<feature type="region of interest" description="Disordered" evidence="1">
    <location>
        <begin position="1"/>
        <end position="38"/>
    </location>
</feature>
<comment type="caution">
    <text evidence="2">The sequence shown here is derived from an EMBL/GenBank/DDBJ whole genome shotgun (WGS) entry which is preliminary data.</text>
</comment>
<accession>A0A8J2FT68</accession>
<evidence type="ECO:0000313" key="3">
    <source>
        <dbReference type="Proteomes" id="UP000663859"/>
    </source>
</evidence>
<reference evidence="2" key="1">
    <citation type="submission" date="2021-02" db="EMBL/GenBank/DDBJ databases">
        <authorList>
            <person name="Cremers G."/>
            <person name="Picone N."/>
        </authorList>
    </citation>
    <scope>NUCLEOTIDE SEQUENCE</scope>
    <source>
        <strain evidence="2">PQ17</strain>
    </source>
</reference>
<proteinExistence type="predicted"/>
<dbReference type="Proteomes" id="UP000663859">
    <property type="component" value="Unassembled WGS sequence"/>
</dbReference>
<name>A0A8J2FT68_9BACT</name>
<dbReference type="AlphaFoldDB" id="A0A8J2FT68"/>
<evidence type="ECO:0000256" key="1">
    <source>
        <dbReference type="SAM" id="MobiDB-lite"/>
    </source>
</evidence>